<dbReference type="PROSITE" id="PS50943">
    <property type="entry name" value="HTH_CROC1"/>
    <property type="match status" value="1"/>
</dbReference>
<name>H6RP01_BLASD</name>
<dbReference type="eggNOG" id="COG1396">
    <property type="taxonomic scope" value="Bacteria"/>
</dbReference>
<evidence type="ECO:0000313" key="3">
    <source>
        <dbReference type="EMBL" id="CCG01463.1"/>
    </source>
</evidence>
<reference evidence="3 4" key="1">
    <citation type="journal article" date="2012" name="J. Bacteriol.">
        <title>Genome Sequence of Blastococcus saxobsidens DD2, a Stone-Inhabiting Bacterium.</title>
        <authorList>
            <person name="Chouaia B."/>
            <person name="Crotti E."/>
            <person name="Brusetti L."/>
            <person name="Daffonchio D."/>
            <person name="Essoussi I."/>
            <person name="Nouioui I."/>
            <person name="Sbissi I."/>
            <person name="Ghodhbane-Gtari F."/>
            <person name="Gtari M."/>
            <person name="Vacherie B."/>
            <person name="Barbe V."/>
            <person name="Medigue C."/>
            <person name="Gury J."/>
            <person name="Pujic P."/>
            <person name="Normand P."/>
        </authorList>
    </citation>
    <scope>NUCLEOTIDE SEQUENCE [LARGE SCALE GENOMIC DNA]</scope>
    <source>
        <strain evidence="3 4">DD2</strain>
    </source>
</reference>
<dbReference type="SUPFAM" id="SSF47413">
    <property type="entry name" value="lambda repressor-like DNA-binding domains"/>
    <property type="match status" value="1"/>
</dbReference>
<feature type="domain" description="HTH cro/C1-type" evidence="2">
    <location>
        <begin position="16"/>
        <end position="49"/>
    </location>
</feature>
<sequence length="220" mass="24196">MPDASSAPSFDLSGLLRRIRRRADLSQRELATELHVSKSTVAAVEAGTTGMDARLLAVAAGLAGLRLGLLDVEGREVCGMTGDAAGRRFPAHLDTVLSDERSSRWVDRRDRPRPIYTFDRRSPWDPPGARTENRPDDHLRPQPGDSPEERARSRRLAALARRAGEAAQRWAAELERRRAAGEPLSQDPFTCTCLPSCDELDDFSRRPVHADGCPCSCDLG</sequence>
<feature type="compositionally biased region" description="Basic and acidic residues" evidence="1">
    <location>
        <begin position="131"/>
        <end position="140"/>
    </location>
</feature>
<accession>H6RP01</accession>
<dbReference type="STRING" id="1146883.BLASA_0502"/>
<dbReference type="GO" id="GO:0003677">
    <property type="term" value="F:DNA binding"/>
    <property type="evidence" value="ECO:0007669"/>
    <property type="project" value="InterPro"/>
</dbReference>
<dbReference type="RefSeq" id="WP_014374379.1">
    <property type="nucleotide sequence ID" value="NC_016943.1"/>
</dbReference>
<dbReference type="EMBL" id="FO117623">
    <property type="protein sequence ID" value="CCG01463.1"/>
    <property type="molecule type" value="Genomic_DNA"/>
</dbReference>
<reference evidence="4" key="2">
    <citation type="submission" date="2012-02" db="EMBL/GenBank/DDBJ databases">
        <title>Complete genome sequence of Blastococcus saxobsidens strain DD2.</title>
        <authorList>
            <person name="Genoscope."/>
        </authorList>
    </citation>
    <scope>NUCLEOTIDE SEQUENCE [LARGE SCALE GENOMIC DNA]</scope>
    <source>
        <strain evidence="4">DD2</strain>
    </source>
</reference>
<gene>
    <name evidence="3" type="ordered locus">BLASA_0502</name>
</gene>
<dbReference type="OrthoDB" id="3383514at2"/>
<dbReference type="Pfam" id="PF13560">
    <property type="entry name" value="HTH_31"/>
    <property type="match status" value="1"/>
</dbReference>
<dbReference type="SMART" id="SM00530">
    <property type="entry name" value="HTH_XRE"/>
    <property type="match status" value="1"/>
</dbReference>
<dbReference type="InterPro" id="IPR010982">
    <property type="entry name" value="Lambda_DNA-bd_dom_sf"/>
</dbReference>
<evidence type="ECO:0000313" key="4">
    <source>
        <dbReference type="Proteomes" id="UP000007517"/>
    </source>
</evidence>
<dbReference type="KEGG" id="bsd:BLASA_0502"/>
<evidence type="ECO:0000256" key="1">
    <source>
        <dbReference type="SAM" id="MobiDB-lite"/>
    </source>
</evidence>
<evidence type="ECO:0000259" key="2">
    <source>
        <dbReference type="PROSITE" id="PS50943"/>
    </source>
</evidence>
<dbReference type="AlphaFoldDB" id="H6RP01"/>
<dbReference type="InterPro" id="IPR001387">
    <property type="entry name" value="Cro/C1-type_HTH"/>
</dbReference>
<keyword evidence="4" id="KW-1185">Reference proteome</keyword>
<feature type="region of interest" description="Disordered" evidence="1">
    <location>
        <begin position="116"/>
        <end position="154"/>
    </location>
</feature>
<proteinExistence type="predicted"/>
<dbReference type="Gene3D" id="1.10.260.40">
    <property type="entry name" value="lambda repressor-like DNA-binding domains"/>
    <property type="match status" value="1"/>
</dbReference>
<dbReference type="Proteomes" id="UP000007517">
    <property type="component" value="Chromosome"/>
</dbReference>
<dbReference type="CDD" id="cd00093">
    <property type="entry name" value="HTH_XRE"/>
    <property type="match status" value="1"/>
</dbReference>
<dbReference type="HOGENOM" id="CLU_1292850_0_0_11"/>
<protein>
    <submittedName>
        <fullName evidence="3">Transcriptional regulator, XRE family</fullName>
    </submittedName>
</protein>
<organism evidence="3 4">
    <name type="scientific">Blastococcus saxobsidens (strain DD2)</name>
    <dbReference type="NCBI Taxonomy" id="1146883"/>
    <lineage>
        <taxon>Bacteria</taxon>
        <taxon>Bacillati</taxon>
        <taxon>Actinomycetota</taxon>
        <taxon>Actinomycetes</taxon>
        <taxon>Geodermatophilales</taxon>
        <taxon>Geodermatophilaceae</taxon>
        <taxon>Blastococcus</taxon>
    </lineage>
</organism>